<dbReference type="Gene3D" id="1.10.8.430">
    <property type="entry name" value="Helical domain of apoptotic protease-activating factors"/>
    <property type="match status" value="1"/>
</dbReference>
<evidence type="ECO:0000313" key="6">
    <source>
        <dbReference type="Proteomes" id="UP000215914"/>
    </source>
</evidence>
<dbReference type="Gene3D" id="3.40.50.300">
    <property type="entry name" value="P-loop containing nucleotide triphosphate hydrolases"/>
    <property type="match status" value="1"/>
</dbReference>
<accession>A0A251VDF1</accession>
<keyword evidence="6" id="KW-1185">Reference proteome</keyword>
<dbReference type="InterPro" id="IPR002182">
    <property type="entry name" value="NB-ARC"/>
</dbReference>
<dbReference type="InterPro" id="IPR003593">
    <property type="entry name" value="AAA+_ATPase"/>
</dbReference>
<dbReference type="InterPro" id="IPR027417">
    <property type="entry name" value="P-loop_NTPase"/>
</dbReference>
<dbReference type="InParanoid" id="A0A251VDF1"/>
<keyword evidence="2" id="KW-0677">Repeat</keyword>
<feature type="domain" description="TIR" evidence="4">
    <location>
        <begin position="20"/>
        <end position="186"/>
    </location>
</feature>
<dbReference type="InterPro" id="IPR058192">
    <property type="entry name" value="WHD_ROQ1-like"/>
</dbReference>
<dbReference type="Pfam" id="PF00931">
    <property type="entry name" value="NB-ARC"/>
    <property type="match status" value="1"/>
</dbReference>
<dbReference type="FunCoup" id="A0A251VDF1">
    <property type="interactions" value="245"/>
</dbReference>
<dbReference type="GO" id="GO:0007165">
    <property type="term" value="P:signal transduction"/>
    <property type="evidence" value="ECO:0007669"/>
    <property type="project" value="InterPro"/>
</dbReference>
<proteinExistence type="predicted"/>
<dbReference type="SMART" id="SM00255">
    <property type="entry name" value="TIR"/>
    <property type="match status" value="1"/>
</dbReference>
<protein>
    <submittedName>
        <fullName evidence="5">Putative toll/interleukin-1 receptor (TIR) domain-containing protein</fullName>
    </submittedName>
</protein>
<evidence type="ECO:0000259" key="4">
    <source>
        <dbReference type="PROSITE" id="PS50104"/>
    </source>
</evidence>
<dbReference type="SUPFAM" id="SSF52200">
    <property type="entry name" value="Toll/Interleukin receptor TIR domain"/>
    <property type="match status" value="1"/>
</dbReference>
<dbReference type="PRINTS" id="PR00364">
    <property type="entry name" value="DISEASERSIST"/>
</dbReference>
<dbReference type="InterPro" id="IPR000157">
    <property type="entry name" value="TIR_dom"/>
</dbReference>
<dbReference type="GO" id="GO:0006952">
    <property type="term" value="P:defense response"/>
    <property type="evidence" value="ECO:0007669"/>
    <property type="project" value="InterPro"/>
</dbReference>
<dbReference type="Pfam" id="PF01582">
    <property type="entry name" value="TIR"/>
    <property type="match status" value="1"/>
</dbReference>
<name>A0A251VDF1_HELAN</name>
<dbReference type="InterPro" id="IPR035897">
    <property type="entry name" value="Toll_tir_struct_dom_sf"/>
</dbReference>
<evidence type="ECO:0000256" key="3">
    <source>
        <dbReference type="ARBA" id="ARBA00023027"/>
    </source>
</evidence>
<evidence type="ECO:0000313" key="5">
    <source>
        <dbReference type="EMBL" id="OTG33648.1"/>
    </source>
</evidence>
<dbReference type="PANTHER" id="PTHR11017">
    <property type="entry name" value="LEUCINE-RICH REPEAT-CONTAINING PROTEIN"/>
    <property type="match status" value="1"/>
</dbReference>
<organism evidence="5 6">
    <name type="scientific">Helianthus annuus</name>
    <name type="common">Common sunflower</name>
    <dbReference type="NCBI Taxonomy" id="4232"/>
    <lineage>
        <taxon>Eukaryota</taxon>
        <taxon>Viridiplantae</taxon>
        <taxon>Streptophyta</taxon>
        <taxon>Embryophyta</taxon>
        <taxon>Tracheophyta</taxon>
        <taxon>Spermatophyta</taxon>
        <taxon>Magnoliopsida</taxon>
        <taxon>eudicotyledons</taxon>
        <taxon>Gunneridae</taxon>
        <taxon>Pentapetalae</taxon>
        <taxon>asterids</taxon>
        <taxon>campanulids</taxon>
        <taxon>Asterales</taxon>
        <taxon>Asteraceae</taxon>
        <taxon>Asteroideae</taxon>
        <taxon>Heliantheae alliance</taxon>
        <taxon>Heliantheae</taxon>
        <taxon>Helianthus</taxon>
    </lineage>
</organism>
<gene>
    <name evidence="5" type="ORF">HannXRQ_Chr02g0037001</name>
</gene>
<dbReference type="OMA" id="REVHATH"/>
<dbReference type="Proteomes" id="UP000215914">
    <property type="component" value="Chromosome 2"/>
</dbReference>
<keyword evidence="5" id="KW-0675">Receptor</keyword>
<reference evidence="6" key="1">
    <citation type="journal article" date="2017" name="Nature">
        <title>The sunflower genome provides insights into oil metabolism, flowering and Asterid evolution.</title>
        <authorList>
            <person name="Badouin H."/>
            <person name="Gouzy J."/>
            <person name="Grassa C.J."/>
            <person name="Murat F."/>
            <person name="Staton S.E."/>
            <person name="Cottret L."/>
            <person name="Lelandais-Briere C."/>
            <person name="Owens G.L."/>
            <person name="Carrere S."/>
            <person name="Mayjonade B."/>
            <person name="Legrand L."/>
            <person name="Gill N."/>
            <person name="Kane N.C."/>
            <person name="Bowers J.E."/>
            <person name="Hubner S."/>
            <person name="Bellec A."/>
            <person name="Berard A."/>
            <person name="Berges H."/>
            <person name="Blanchet N."/>
            <person name="Boniface M.C."/>
            <person name="Brunel D."/>
            <person name="Catrice O."/>
            <person name="Chaidir N."/>
            <person name="Claudel C."/>
            <person name="Donnadieu C."/>
            <person name="Faraut T."/>
            <person name="Fievet G."/>
            <person name="Helmstetter N."/>
            <person name="King M."/>
            <person name="Knapp S.J."/>
            <person name="Lai Z."/>
            <person name="Le Paslier M.C."/>
            <person name="Lippi Y."/>
            <person name="Lorenzon L."/>
            <person name="Mandel J.R."/>
            <person name="Marage G."/>
            <person name="Marchand G."/>
            <person name="Marquand E."/>
            <person name="Bret-Mestries E."/>
            <person name="Morien E."/>
            <person name="Nambeesan S."/>
            <person name="Nguyen T."/>
            <person name="Pegot-Espagnet P."/>
            <person name="Pouilly N."/>
            <person name="Raftis F."/>
            <person name="Sallet E."/>
            <person name="Schiex T."/>
            <person name="Thomas J."/>
            <person name="Vandecasteele C."/>
            <person name="Vares D."/>
            <person name="Vear F."/>
            <person name="Vautrin S."/>
            <person name="Crespi M."/>
            <person name="Mangin B."/>
            <person name="Burke J.M."/>
            <person name="Salse J."/>
            <person name="Munos S."/>
            <person name="Vincourt P."/>
            <person name="Rieseberg L.H."/>
            <person name="Langlade N.B."/>
        </authorList>
    </citation>
    <scope>NUCLEOTIDE SEQUENCE [LARGE SCALE GENOMIC DNA]</scope>
    <source>
        <strain evidence="6">cv. SF193</strain>
    </source>
</reference>
<dbReference type="InterPro" id="IPR044974">
    <property type="entry name" value="Disease_R_plants"/>
</dbReference>
<dbReference type="Gene3D" id="3.40.50.10140">
    <property type="entry name" value="Toll/interleukin-1 receptor homology (TIR) domain"/>
    <property type="match status" value="1"/>
</dbReference>
<dbReference type="InterPro" id="IPR032675">
    <property type="entry name" value="LRR_dom_sf"/>
</dbReference>
<dbReference type="PANTHER" id="PTHR11017:SF340">
    <property type="entry name" value="NB-ARC-RELATED"/>
    <property type="match status" value="1"/>
</dbReference>
<dbReference type="InterPro" id="IPR042197">
    <property type="entry name" value="Apaf_helical"/>
</dbReference>
<evidence type="ECO:0000256" key="1">
    <source>
        <dbReference type="ARBA" id="ARBA00022614"/>
    </source>
</evidence>
<dbReference type="AlphaFoldDB" id="A0A251VDF1"/>
<dbReference type="SUPFAM" id="SSF52540">
    <property type="entry name" value="P-loop containing nucleoside triphosphate hydrolases"/>
    <property type="match status" value="1"/>
</dbReference>
<dbReference type="EMBL" id="CM007891">
    <property type="protein sequence ID" value="OTG33648.1"/>
    <property type="molecule type" value="Genomic_DNA"/>
</dbReference>
<dbReference type="PROSITE" id="PS50104">
    <property type="entry name" value="TIR"/>
    <property type="match status" value="1"/>
</dbReference>
<dbReference type="Pfam" id="PF23282">
    <property type="entry name" value="WHD_ROQ1"/>
    <property type="match status" value="1"/>
</dbReference>
<sequence>MASSSSYSHPAPALSSSQSCNFDVFLSFRGEDTRKTFVDHLYSALVDRKISTYKDDETLSRGESIRPSLFEAIKGSQIAVVVFSENYADSSWCLEELAYIMKCKDKRGLTVMPIFYDVLPSEVRKQKRKFGEAFAKHEMENMGKVESWRKALVGASEIAGWEPKNIANGHESKAIKEIVDAVSDKLFSLTPDVDEDLVGMKARLQELEAQLKLGLDGVRMVGIWGVGGSGKTTLASSLYMKISSNFKGHCIVDNIREESTKHGLKTLQEKVLSSLLNTQIKSESVEVGKRLIRSRLSRSKVLILLDDVDDIKQLDALAGSHYWFGSGSRIIITTRDEHLLRTHKVDHVSPVTLLSHEEAIVLFTKHAYNKNSPVSDYEKLSLRVVSYAAGLPLALKVIGSFLYDKNEKEWRSTLARLKDIPETEILKQLKISYDGLRPTEKELFLDIVCFYRRTNIEGIVDDTMDIFEACGYYPHVGIKVLRQKALITVVDNSHGVWFDMHDLVQEMGHYIVRGEHPNNPEKHSRLWKSEEIENMCFGDKTMENDEIKGIRYFSRSSYSSLFFKNLSNMKKLRWLYVYLSRNEVDNIEGPNILSNELRYISFTYYPRCPFPDGWRPIKLGVLELCWSLQKELWKGYKLLPHLKVLVLQCMDSLLSTPDFDGLPCLQKLKLELCDVLKEIHSSLGRHTSIEDISITGCEQLRMFPTIVQMGNLKTLEINTCPKLLEFPEIKSNMKSLVTLSLSCMGIDLLLSSIGERCANLVSLRLWRCFFLKSIDVNFYGLKHLEDFTLNGLDYMKMPDGLRISLRHWYGSRLSIWLQFVFPQLRKLDLRGCGLRDGEIPSGIGELYNLLELDLSGNDFTRLHISFSQLTRLELLRLNDCNQLVELPKLPSGIVILEADSCKSLATVGDLYTNCKRLCHVSIMKGVLIEGERLLDSMLQAKTIENQSMFLCVEGLGIAKEFMPPLVRGGTCRLKLPKNWCSDFCGFLMCAVVTAEFSDYHSSIVMSMDHMMSGGMYYADDVIWEEGDNDRITSVWYVSFASLRHTAWWNEIYQEVLFSIHLHDYVCSGVGVRLVARKSGSYGLTETSPTQEYEISKYAPNFKIGHDSQYALECGFLLWEGMPLLFSPLPKADCLQ</sequence>
<keyword evidence="3" id="KW-0520">NAD</keyword>
<dbReference type="FunFam" id="3.40.50.10140:FF:000007">
    <property type="entry name" value="Disease resistance protein (TIR-NBS-LRR class)"/>
    <property type="match status" value="1"/>
</dbReference>
<keyword evidence="1" id="KW-0433">Leucine-rich repeat</keyword>
<dbReference type="OrthoDB" id="1720901at2759"/>
<evidence type="ECO:0000256" key="2">
    <source>
        <dbReference type="ARBA" id="ARBA00022737"/>
    </source>
</evidence>
<dbReference type="SUPFAM" id="SSF52058">
    <property type="entry name" value="L domain-like"/>
    <property type="match status" value="1"/>
</dbReference>
<dbReference type="SMART" id="SM00382">
    <property type="entry name" value="AAA"/>
    <property type="match status" value="1"/>
</dbReference>
<dbReference type="Gene3D" id="3.80.10.10">
    <property type="entry name" value="Ribonuclease Inhibitor"/>
    <property type="match status" value="2"/>
</dbReference>
<dbReference type="GO" id="GO:0043531">
    <property type="term" value="F:ADP binding"/>
    <property type="evidence" value="ECO:0007669"/>
    <property type="project" value="InterPro"/>
</dbReference>